<dbReference type="Gene3D" id="3.10.310.50">
    <property type="match status" value="1"/>
</dbReference>
<dbReference type="AlphaFoldDB" id="A0A934UYK5"/>
<dbReference type="EMBL" id="JAEHOI010000009">
    <property type="protein sequence ID" value="MBK0422297.1"/>
    <property type="molecule type" value="Genomic_DNA"/>
</dbReference>
<proteinExistence type="predicted"/>
<evidence type="ECO:0000313" key="4">
    <source>
        <dbReference type="EMBL" id="MBK0422297.1"/>
    </source>
</evidence>
<keyword evidence="2" id="KW-0732">Signal</keyword>
<gene>
    <name evidence="4" type="ORF">JD292_09450</name>
</gene>
<evidence type="ECO:0000256" key="2">
    <source>
        <dbReference type="SAM" id="SignalP"/>
    </source>
</evidence>
<organism evidence="4 5">
    <name type="scientific">Leucobacter edaphi</name>
    <dbReference type="NCBI Taxonomy" id="2796472"/>
    <lineage>
        <taxon>Bacteria</taxon>
        <taxon>Bacillati</taxon>
        <taxon>Actinomycetota</taxon>
        <taxon>Actinomycetes</taxon>
        <taxon>Micrococcales</taxon>
        <taxon>Microbacteriaceae</taxon>
        <taxon>Leucobacter</taxon>
    </lineage>
</organism>
<feature type="domain" description="TPM" evidence="3">
    <location>
        <begin position="42"/>
        <end position="159"/>
    </location>
</feature>
<dbReference type="Pfam" id="PF04536">
    <property type="entry name" value="TPM_phosphatase"/>
    <property type="match status" value="1"/>
</dbReference>
<comment type="caution">
    <text evidence="4">The sequence shown here is derived from an EMBL/GenBank/DDBJ whole genome shotgun (WGS) entry which is preliminary data.</text>
</comment>
<accession>A0A934UYK5</accession>
<dbReference type="RefSeq" id="WP_200132502.1">
    <property type="nucleotide sequence ID" value="NZ_JAEHOI010000009.1"/>
</dbReference>
<protein>
    <submittedName>
        <fullName evidence="4">TPM domain-containing protein</fullName>
    </submittedName>
</protein>
<keyword evidence="5" id="KW-1185">Reference proteome</keyword>
<dbReference type="Proteomes" id="UP000618733">
    <property type="component" value="Unassembled WGS sequence"/>
</dbReference>
<evidence type="ECO:0000259" key="3">
    <source>
        <dbReference type="Pfam" id="PF04536"/>
    </source>
</evidence>
<feature type="signal peptide" evidence="2">
    <location>
        <begin position="1"/>
        <end position="31"/>
    </location>
</feature>
<evidence type="ECO:0000256" key="1">
    <source>
        <dbReference type="SAM" id="MobiDB-lite"/>
    </source>
</evidence>
<sequence>MSQKKIPLRRLLAGAVLGAGWMLAAAGIASATPPVTLDDTYITDDVGVIAPADEAAADQRLAAAHEATGIDLYVVLVDHFTAPEDRIQWADQVATSNGLGNNQYLLAISTEGRQYFISASNSGPLKESQIAAIEKAIVPDLKSADWAGAVTTAASQLEEQHAAPGRNTAITTGVVAGGIGVAGAGYGVWRAAKKRRTKREIEEELQQLTQRAGAGLVAVDDAVKTGEQELEFARVQFGEETTKDYAAALADAKQKLIEAFALQQKLDDGDPDTDEERRTWLSQIIASCEEVQGRLAEQATSLKELRDIERDAPEALARLDRGLLEAEASGGAEAALAALAQRFSAEAIAPVRENPAQAASLLTFAKERAERARTALAASSTGEAATLIHEAERAVAQSGALTAAVTQIGPQLDEAGAQAEALILDIEGDVNSAPGINDPSGQVASAAAAATQEIARARVDLGTSQRNPARALQALEAANAAIDGVIATARENERALQVLDGTITRVSGLIQQTEQFINSRRGAVGSTARTRVAKARASLDGAEAMRTRSPKDALAEAQRAERYANEAMQSAQSDMNGWNGGGGGFGGGSGSSDLSAILSGIIIGSNWGGGSRSSGGGSSWGGGGSRGGGGFGGGGGGFGGGGGGRRSSGGGRF</sequence>
<reference evidence="4" key="1">
    <citation type="submission" date="2020-12" db="EMBL/GenBank/DDBJ databases">
        <title>Leucobacter sp. CAS2, isolated from Chromium sludge.</title>
        <authorList>
            <person name="Xu Z."/>
        </authorList>
    </citation>
    <scope>NUCLEOTIDE SEQUENCE</scope>
    <source>
        <strain evidence="4">CSA2</strain>
    </source>
</reference>
<dbReference type="InterPro" id="IPR007621">
    <property type="entry name" value="TPM_dom"/>
</dbReference>
<feature type="chain" id="PRO_5037842062" evidence="2">
    <location>
        <begin position="32"/>
        <end position="653"/>
    </location>
</feature>
<name>A0A934UYK5_9MICO</name>
<evidence type="ECO:0000313" key="5">
    <source>
        <dbReference type="Proteomes" id="UP000618733"/>
    </source>
</evidence>
<feature type="region of interest" description="Disordered" evidence="1">
    <location>
        <begin position="608"/>
        <end position="653"/>
    </location>
</feature>